<protein>
    <recommendedName>
        <fullName evidence="2">Glycosyl transferase family 1 domain-containing protein</fullName>
    </recommendedName>
</protein>
<organism evidence="1">
    <name type="scientific">bioreactor metagenome</name>
    <dbReference type="NCBI Taxonomy" id="1076179"/>
    <lineage>
        <taxon>unclassified sequences</taxon>
        <taxon>metagenomes</taxon>
        <taxon>ecological metagenomes</taxon>
    </lineage>
</organism>
<comment type="caution">
    <text evidence="1">The sequence shown here is derived from an EMBL/GenBank/DDBJ whole genome shotgun (WGS) entry which is preliminary data.</text>
</comment>
<dbReference type="SUPFAM" id="SSF53756">
    <property type="entry name" value="UDP-Glycosyltransferase/glycogen phosphorylase"/>
    <property type="match status" value="1"/>
</dbReference>
<dbReference type="AlphaFoldDB" id="A0A645ITK1"/>
<dbReference type="EMBL" id="VSSQ01122775">
    <property type="protein sequence ID" value="MPN54496.1"/>
    <property type="molecule type" value="Genomic_DNA"/>
</dbReference>
<sequence>MMMFGLPIVTSNGVGIRNMFQNEINGLVAKIGNRNKPEEYSRNLAEAITKLLDSQDLCNRLSAGALKTYEDRYSIHHMKENYRALIESLY</sequence>
<reference evidence="1" key="1">
    <citation type="submission" date="2019-08" db="EMBL/GenBank/DDBJ databases">
        <authorList>
            <person name="Kucharzyk K."/>
            <person name="Murdoch R.W."/>
            <person name="Higgins S."/>
            <person name="Loffler F."/>
        </authorList>
    </citation>
    <scope>NUCLEOTIDE SEQUENCE</scope>
</reference>
<dbReference type="Gene3D" id="3.40.50.2000">
    <property type="entry name" value="Glycogen Phosphorylase B"/>
    <property type="match status" value="2"/>
</dbReference>
<evidence type="ECO:0000313" key="1">
    <source>
        <dbReference type="EMBL" id="MPN54496.1"/>
    </source>
</evidence>
<accession>A0A645ITK1</accession>
<proteinExistence type="predicted"/>
<name>A0A645ITK1_9ZZZZ</name>
<evidence type="ECO:0008006" key="2">
    <source>
        <dbReference type="Google" id="ProtNLM"/>
    </source>
</evidence>
<gene>
    <name evidence="1" type="ORF">SDC9_202166</name>
</gene>